<evidence type="ECO:0000313" key="2">
    <source>
        <dbReference type="EMBL" id="TID20194.1"/>
    </source>
</evidence>
<feature type="region of interest" description="Disordered" evidence="1">
    <location>
        <begin position="40"/>
        <end position="86"/>
    </location>
</feature>
<name>A0A4Z1PCD5_9PEZI</name>
<evidence type="ECO:0000256" key="1">
    <source>
        <dbReference type="SAM" id="MobiDB-lite"/>
    </source>
</evidence>
<sequence length="104" mass="11541">MDIKCDMWSREEIMTMTLMANKDMRTLRLDLPFGQLARTIEPEPSDVPKLGADAADHRPATSAPNSVKKQVPLPHPRTQGPTKCPCPSFQLSGMSRLMVEDSSC</sequence>
<gene>
    <name evidence="2" type="ORF">E6O75_ATG07654</name>
</gene>
<accession>A0A4Z1PCD5</accession>
<proteinExistence type="predicted"/>
<organism evidence="2 3">
    <name type="scientific">Venturia nashicola</name>
    <dbReference type="NCBI Taxonomy" id="86259"/>
    <lineage>
        <taxon>Eukaryota</taxon>
        <taxon>Fungi</taxon>
        <taxon>Dikarya</taxon>
        <taxon>Ascomycota</taxon>
        <taxon>Pezizomycotina</taxon>
        <taxon>Dothideomycetes</taxon>
        <taxon>Pleosporomycetidae</taxon>
        <taxon>Venturiales</taxon>
        <taxon>Venturiaceae</taxon>
        <taxon>Venturia</taxon>
    </lineage>
</organism>
<protein>
    <submittedName>
        <fullName evidence="2">Uncharacterized protein</fullName>
    </submittedName>
</protein>
<dbReference type="AlphaFoldDB" id="A0A4Z1PCD5"/>
<reference evidence="2 3" key="1">
    <citation type="submission" date="2019-04" db="EMBL/GenBank/DDBJ databases">
        <title>High contiguity whole genome sequence and gene annotation resource for two Venturia nashicola isolates.</title>
        <authorList>
            <person name="Prokchorchik M."/>
            <person name="Won K."/>
            <person name="Lee Y."/>
            <person name="Choi E.D."/>
            <person name="Segonzac C."/>
            <person name="Sohn K.H."/>
        </authorList>
    </citation>
    <scope>NUCLEOTIDE SEQUENCE [LARGE SCALE GENOMIC DNA]</scope>
    <source>
        <strain evidence="2 3">PRI2</strain>
    </source>
</reference>
<comment type="caution">
    <text evidence="2">The sequence shown here is derived from an EMBL/GenBank/DDBJ whole genome shotgun (WGS) entry which is preliminary data.</text>
</comment>
<dbReference type="Proteomes" id="UP000298493">
    <property type="component" value="Unassembled WGS sequence"/>
</dbReference>
<evidence type="ECO:0000313" key="3">
    <source>
        <dbReference type="Proteomes" id="UP000298493"/>
    </source>
</evidence>
<keyword evidence="3" id="KW-1185">Reference proteome</keyword>
<dbReference type="EMBL" id="SNSC02000011">
    <property type="protein sequence ID" value="TID20194.1"/>
    <property type="molecule type" value="Genomic_DNA"/>
</dbReference>